<protein>
    <submittedName>
        <fullName evidence="1">Discoidin domain-containing protein</fullName>
    </submittedName>
</protein>
<feature type="non-terminal residue" evidence="1">
    <location>
        <position position="679"/>
    </location>
</feature>
<organism evidence="1 2">
    <name type="scientific">Pseudotamlana agarivorans</name>
    <dbReference type="NCBI Taxonomy" id="481183"/>
    <lineage>
        <taxon>Bacteria</taxon>
        <taxon>Pseudomonadati</taxon>
        <taxon>Bacteroidota</taxon>
        <taxon>Flavobacteriia</taxon>
        <taxon>Flavobacteriales</taxon>
        <taxon>Flavobacteriaceae</taxon>
        <taxon>Pseudotamlana</taxon>
    </lineage>
</organism>
<dbReference type="EMBL" id="JAHKPD010000018">
    <property type="protein sequence ID" value="MBU2951461.1"/>
    <property type="molecule type" value="Genomic_DNA"/>
</dbReference>
<keyword evidence="2" id="KW-1185">Reference proteome</keyword>
<sequence length="679" mass="72928">MIKNVKGNLIIIALIIFGFQSVAQNIGPWNTNELFQTPSYRTTNVSAVSGLTGLLYESIDYLNNPTEVFAYYSAPSGTMPSGGWPAVVFVHGASGTARADWVQYWNDRGYAAISMDTEGRYPTGAETPNSGPHQVGVWQDYYKDIDEQWFYHAVALVSRANSLLRSFPEVNANKIGVMGISWGGTITSTVMGVDNRFRWATPIYGAGFLSGSDGHQGNEMSAAEQEVVDTYFAAQLYFDNVTYPTMWINGTNDKHFPMTCTQQSSRAVNGSATLRYSLRLAHNHTAPQALNEVYYFAEQVINGASPMPVMGTPNINANQVSVTFSSSVGVKSAQLLYTTDDGIWNERAWQASAATISANTITANIPNNATTVYLTATDNRDLMVSSEYILTSEESTTTPTGGNLALNGTATQSSTANGGLASRAIDGNTNGAWNGGSVAHTLAEDNAWWDLQLGAESTIEDIVIYNRTDACCSDRLTDFTVLIWNADGTRTYRKLNNSTTGASVTINVGGVLGSRIRIKSNLAATQLNLAEVEVYGNSNLALNGTATQSSTANGGLASRAIDGNTNGAWSAGSVTHTSAEDGAWWALDLGADYNIGEIKIYNRTDACCTERLSSFTMFMWDSNGNRTIRKVINTTPDPYITIDAGGVLGKSIRINSNLTGTALSLAEVEVYNTSSSSTA</sequence>
<dbReference type="Proteomes" id="UP001647509">
    <property type="component" value="Unassembled WGS sequence"/>
</dbReference>
<proteinExistence type="predicted"/>
<evidence type="ECO:0000313" key="1">
    <source>
        <dbReference type="EMBL" id="MBU2951461.1"/>
    </source>
</evidence>
<reference evidence="1" key="1">
    <citation type="submission" date="2021-05" db="EMBL/GenBank/DDBJ databases">
        <title>Draft genomes of bacteria isolated from model marine particles.</title>
        <authorList>
            <person name="Datta M.S."/>
            <person name="Schwartzman J.A."/>
            <person name="Enke T.N."/>
            <person name="Saavedra J."/>
            <person name="Cermak N."/>
            <person name="Cordero O.X."/>
        </authorList>
    </citation>
    <scope>NUCLEOTIDE SEQUENCE</scope>
    <source>
        <strain evidence="1">I2M19</strain>
    </source>
</reference>
<comment type="caution">
    <text evidence="1">The sequence shown here is derived from an EMBL/GenBank/DDBJ whole genome shotgun (WGS) entry which is preliminary data.</text>
</comment>
<accession>A0ACC5UAY3</accession>
<name>A0ACC5UAY3_9FLAO</name>
<evidence type="ECO:0000313" key="2">
    <source>
        <dbReference type="Proteomes" id="UP001647509"/>
    </source>
</evidence>
<gene>
    <name evidence="1" type="ORF">KO493_12215</name>
</gene>